<dbReference type="EMBL" id="JARPUR010000001">
    <property type="protein sequence ID" value="KAK4887864.1"/>
    <property type="molecule type" value="Genomic_DNA"/>
</dbReference>
<dbReference type="PANTHER" id="PTHR14237">
    <property type="entry name" value="MOLYBDOPTERIN COFACTOR SULFURASE MOSC"/>
    <property type="match status" value="1"/>
</dbReference>
<dbReference type="GO" id="GO:0030151">
    <property type="term" value="F:molybdenum ion binding"/>
    <property type="evidence" value="ECO:0007669"/>
    <property type="project" value="InterPro"/>
</dbReference>
<name>A0AAN7SMN3_9COLE</name>
<dbReference type="Pfam" id="PF03473">
    <property type="entry name" value="MOSC"/>
    <property type="match status" value="1"/>
</dbReference>
<dbReference type="InterPro" id="IPR005303">
    <property type="entry name" value="MOCOS_middle"/>
</dbReference>
<organism evidence="2 3">
    <name type="scientific">Aquatica leii</name>
    <dbReference type="NCBI Taxonomy" id="1421715"/>
    <lineage>
        <taxon>Eukaryota</taxon>
        <taxon>Metazoa</taxon>
        <taxon>Ecdysozoa</taxon>
        <taxon>Arthropoda</taxon>
        <taxon>Hexapoda</taxon>
        <taxon>Insecta</taxon>
        <taxon>Pterygota</taxon>
        <taxon>Neoptera</taxon>
        <taxon>Endopterygota</taxon>
        <taxon>Coleoptera</taxon>
        <taxon>Polyphaga</taxon>
        <taxon>Elateriformia</taxon>
        <taxon>Elateroidea</taxon>
        <taxon>Lampyridae</taxon>
        <taxon>Luciolinae</taxon>
        <taxon>Aquatica</taxon>
    </lineage>
</organism>
<feature type="domain" description="MOSC" evidence="1">
    <location>
        <begin position="173"/>
        <end position="331"/>
    </location>
</feature>
<evidence type="ECO:0000259" key="1">
    <source>
        <dbReference type="PROSITE" id="PS51340"/>
    </source>
</evidence>
<dbReference type="InterPro" id="IPR005302">
    <property type="entry name" value="MoCF_Sase_C"/>
</dbReference>
<dbReference type="AlphaFoldDB" id="A0AAN7SMN3"/>
<dbReference type="GO" id="GO:0030170">
    <property type="term" value="F:pyridoxal phosphate binding"/>
    <property type="evidence" value="ECO:0007669"/>
    <property type="project" value="InterPro"/>
</dbReference>
<reference evidence="3" key="1">
    <citation type="submission" date="2023-01" db="EMBL/GenBank/DDBJ databases">
        <title>Key to firefly adult light organ development and bioluminescence: homeobox transcription factors regulate luciferase expression and transportation to peroxisome.</title>
        <authorList>
            <person name="Fu X."/>
        </authorList>
    </citation>
    <scope>NUCLEOTIDE SEQUENCE [LARGE SCALE GENOMIC DNA]</scope>
</reference>
<comment type="caution">
    <text evidence="2">The sequence shown here is derived from an EMBL/GenBank/DDBJ whole genome shotgun (WGS) entry which is preliminary data.</text>
</comment>
<dbReference type="Proteomes" id="UP001353858">
    <property type="component" value="Unassembled WGS sequence"/>
</dbReference>
<keyword evidence="3" id="KW-1185">Reference proteome</keyword>
<evidence type="ECO:0000313" key="3">
    <source>
        <dbReference type="Proteomes" id="UP001353858"/>
    </source>
</evidence>
<sequence>MFEIVLSTGAFAITASLIYKYWKTSKNVIPKKWIPVGKISSLYIYPLKSGRRLEVTSANCNEFGLQHISSPHLQDRCLVIYRAETKEFITARTFPTLMLVETSATDDQHFDLTAPNIEPIKVQIPSSNASYKSTIFMWNGEPVSVVDCGDEAASWISSYTLGKEFGLRLGYHDVNVKRTIGSNKEFLKIYPKLKNSTTGIFSDMGSLLLLTKSSVNDLISRILDSNVREENFRPNLVIEGDNLKPYEEDNWDWIRIGDVILQNVANCIRCSMTTMDPETGKLLKKNEPLKTLRSYRPISPYDTKIRYPNFGIYMSVCNAGQLNVNDVVYCGYN</sequence>
<dbReference type="Pfam" id="PF03476">
    <property type="entry name" value="MOSC_N"/>
    <property type="match status" value="1"/>
</dbReference>
<dbReference type="GO" id="GO:0003824">
    <property type="term" value="F:catalytic activity"/>
    <property type="evidence" value="ECO:0007669"/>
    <property type="project" value="InterPro"/>
</dbReference>
<dbReference type="PANTHER" id="PTHR14237:SF19">
    <property type="entry name" value="MITOCHONDRIAL AMIDOXIME REDUCING COMPONENT 1"/>
    <property type="match status" value="1"/>
</dbReference>
<evidence type="ECO:0000313" key="2">
    <source>
        <dbReference type="EMBL" id="KAK4887864.1"/>
    </source>
</evidence>
<dbReference type="SUPFAM" id="SSF141673">
    <property type="entry name" value="MOSC N-terminal domain-like"/>
    <property type="match status" value="1"/>
</dbReference>
<gene>
    <name evidence="2" type="ORF">RN001_004135</name>
</gene>
<protein>
    <recommendedName>
        <fullName evidence="1">MOSC domain-containing protein</fullName>
    </recommendedName>
</protein>
<proteinExistence type="predicted"/>
<dbReference type="SUPFAM" id="SSF50800">
    <property type="entry name" value="PK beta-barrel domain-like"/>
    <property type="match status" value="1"/>
</dbReference>
<accession>A0AAN7SMN3</accession>
<dbReference type="PROSITE" id="PS51340">
    <property type="entry name" value="MOSC"/>
    <property type="match status" value="1"/>
</dbReference>
<dbReference type="InterPro" id="IPR011037">
    <property type="entry name" value="Pyrv_Knase-like_insert_dom_sf"/>
</dbReference>